<keyword evidence="11" id="KW-1185">Reference proteome</keyword>
<dbReference type="Gene3D" id="1.20.1250.20">
    <property type="entry name" value="MFS general substrate transporter like domains"/>
    <property type="match status" value="1"/>
</dbReference>
<feature type="transmembrane region" description="Helical" evidence="8">
    <location>
        <begin position="37"/>
        <end position="63"/>
    </location>
</feature>
<dbReference type="InterPro" id="IPR051084">
    <property type="entry name" value="H+-coupled_symporters"/>
</dbReference>
<evidence type="ECO:0000256" key="4">
    <source>
        <dbReference type="ARBA" id="ARBA00022692"/>
    </source>
</evidence>
<keyword evidence="7 8" id="KW-0472">Membrane</keyword>
<keyword evidence="3" id="KW-1003">Cell membrane</keyword>
<dbReference type="InterPro" id="IPR036259">
    <property type="entry name" value="MFS_trans_sf"/>
</dbReference>
<dbReference type="InterPro" id="IPR005828">
    <property type="entry name" value="MFS_sugar_transport-like"/>
</dbReference>
<evidence type="ECO:0000313" key="11">
    <source>
        <dbReference type="Proteomes" id="UP000571084"/>
    </source>
</evidence>
<proteinExistence type="predicted"/>
<dbReference type="InterPro" id="IPR020846">
    <property type="entry name" value="MFS_dom"/>
</dbReference>
<dbReference type="PROSITE" id="PS50850">
    <property type="entry name" value="MFS"/>
    <property type="match status" value="1"/>
</dbReference>
<dbReference type="PANTHER" id="PTHR43528">
    <property type="entry name" value="ALPHA-KETOGLUTARATE PERMEASE"/>
    <property type="match status" value="1"/>
</dbReference>
<evidence type="ECO:0000256" key="7">
    <source>
        <dbReference type="ARBA" id="ARBA00023136"/>
    </source>
</evidence>
<dbReference type="EMBL" id="JACHHQ010000003">
    <property type="protein sequence ID" value="MBB5199937.1"/>
    <property type="molecule type" value="Genomic_DNA"/>
</dbReference>
<dbReference type="SUPFAM" id="SSF103473">
    <property type="entry name" value="MFS general substrate transporter"/>
    <property type="match status" value="1"/>
</dbReference>
<evidence type="ECO:0000256" key="1">
    <source>
        <dbReference type="ARBA" id="ARBA00004651"/>
    </source>
</evidence>
<reference evidence="10 11" key="1">
    <citation type="submission" date="2020-08" db="EMBL/GenBank/DDBJ databases">
        <title>Genomic Encyclopedia of Type Strains, Phase IV (KMG-IV): sequencing the most valuable type-strain genomes for metagenomic binning, comparative biology and taxonomic classification.</title>
        <authorList>
            <person name="Goeker M."/>
        </authorList>
    </citation>
    <scope>NUCLEOTIDE SEQUENCE [LARGE SCALE GENOMIC DNA]</scope>
    <source>
        <strain evidence="10 11">DSM 23240</strain>
    </source>
</reference>
<keyword evidence="2" id="KW-0813">Transport</keyword>
<accession>A0A840RNL1</accession>
<dbReference type="GO" id="GO:0005886">
    <property type="term" value="C:plasma membrane"/>
    <property type="evidence" value="ECO:0007669"/>
    <property type="project" value="UniProtKB-SubCell"/>
</dbReference>
<dbReference type="Pfam" id="PF00083">
    <property type="entry name" value="Sugar_tr"/>
    <property type="match status" value="1"/>
</dbReference>
<sequence length="133" mass="14734">MLSDRVGRRPPLIAFALLHVLFLYPVIMSIGANFTSIFLVECFGLLSYGLYSAVAPTVMAEVFSAEVRVTSIGTIYNVVVALIGGTTPYLMTYFASQHHVAWFLACVIFWALISLFTYIMMPETRGISLDPVK</sequence>
<name>A0A840RNL1_9BURK</name>
<comment type="subcellular location">
    <subcellularLocation>
        <location evidence="1">Cell membrane</location>
        <topology evidence="1">Multi-pass membrane protein</topology>
    </subcellularLocation>
</comment>
<evidence type="ECO:0000256" key="5">
    <source>
        <dbReference type="ARBA" id="ARBA00022847"/>
    </source>
</evidence>
<dbReference type="PANTHER" id="PTHR43528:SF1">
    <property type="entry name" value="ALPHA-KETOGLUTARATE PERMEASE"/>
    <property type="match status" value="1"/>
</dbReference>
<keyword evidence="5" id="KW-0769">Symport</keyword>
<evidence type="ECO:0000259" key="9">
    <source>
        <dbReference type="PROSITE" id="PS50850"/>
    </source>
</evidence>
<feature type="transmembrane region" description="Helical" evidence="8">
    <location>
        <begin position="75"/>
        <end position="94"/>
    </location>
</feature>
<evidence type="ECO:0000256" key="6">
    <source>
        <dbReference type="ARBA" id="ARBA00022989"/>
    </source>
</evidence>
<evidence type="ECO:0000256" key="8">
    <source>
        <dbReference type="SAM" id="Phobius"/>
    </source>
</evidence>
<organism evidence="10 11">
    <name type="scientific">Glaciimonas immobilis</name>
    <dbReference type="NCBI Taxonomy" id="728004"/>
    <lineage>
        <taxon>Bacteria</taxon>
        <taxon>Pseudomonadati</taxon>
        <taxon>Pseudomonadota</taxon>
        <taxon>Betaproteobacteria</taxon>
        <taxon>Burkholderiales</taxon>
        <taxon>Oxalobacteraceae</taxon>
        <taxon>Glaciimonas</taxon>
    </lineage>
</organism>
<feature type="transmembrane region" description="Helical" evidence="8">
    <location>
        <begin position="12"/>
        <end position="31"/>
    </location>
</feature>
<comment type="caution">
    <text evidence="10">The sequence shown here is derived from an EMBL/GenBank/DDBJ whole genome shotgun (WGS) entry which is preliminary data.</text>
</comment>
<evidence type="ECO:0000256" key="3">
    <source>
        <dbReference type="ARBA" id="ARBA00022475"/>
    </source>
</evidence>
<feature type="domain" description="Major facilitator superfamily (MFS) profile" evidence="9">
    <location>
        <begin position="1"/>
        <end position="133"/>
    </location>
</feature>
<evidence type="ECO:0000256" key="2">
    <source>
        <dbReference type="ARBA" id="ARBA00022448"/>
    </source>
</evidence>
<evidence type="ECO:0000313" key="10">
    <source>
        <dbReference type="EMBL" id="MBB5199937.1"/>
    </source>
</evidence>
<keyword evidence="4 8" id="KW-0812">Transmembrane</keyword>
<dbReference type="Proteomes" id="UP000571084">
    <property type="component" value="Unassembled WGS sequence"/>
</dbReference>
<dbReference type="AlphaFoldDB" id="A0A840RNL1"/>
<feature type="transmembrane region" description="Helical" evidence="8">
    <location>
        <begin position="100"/>
        <end position="119"/>
    </location>
</feature>
<keyword evidence="6 8" id="KW-1133">Transmembrane helix</keyword>
<gene>
    <name evidence="10" type="ORF">HNR39_001769</name>
</gene>
<dbReference type="GO" id="GO:0015293">
    <property type="term" value="F:symporter activity"/>
    <property type="evidence" value="ECO:0007669"/>
    <property type="project" value="UniProtKB-KW"/>
</dbReference>
<protein>
    <submittedName>
        <fullName evidence="10">Putative membrane-anchored protein</fullName>
    </submittedName>
</protein>